<feature type="transmembrane region" description="Helical" evidence="5">
    <location>
        <begin position="284"/>
        <end position="302"/>
    </location>
</feature>
<dbReference type="EMBL" id="WTYJ01000001">
    <property type="protein sequence ID" value="MXO97707.1"/>
    <property type="molecule type" value="Genomic_DNA"/>
</dbReference>
<dbReference type="GO" id="GO:0016020">
    <property type="term" value="C:membrane"/>
    <property type="evidence" value="ECO:0007669"/>
    <property type="project" value="UniProtKB-SubCell"/>
</dbReference>
<feature type="transmembrane region" description="Helical" evidence="5">
    <location>
        <begin position="12"/>
        <end position="32"/>
    </location>
</feature>
<evidence type="ECO:0000313" key="7">
    <source>
        <dbReference type="EMBL" id="MXO97707.1"/>
    </source>
</evidence>
<keyword evidence="3 5" id="KW-1133">Transmembrane helix</keyword>
<comment type="subcellular location">
    <subcellularLocation>
        <location evidence="1">Membrane</location>
        <topology evidence="1">Multi-pass membrane protein</topology>
    </subcellularLocation>
</comment>
<evidence type="ECO:0000256" key="5">
    <source>
        <dbReference type="SAM" id="Phobius"/>
    </source>
</evidence>
<sequence>MVVARQPSLRNAALAGVQSALTVAIALPLAHLSPWPHLIGFAALGALASLFGRFAPAGRRERIVLHAALVQTLAVLLMSAAVMAGAGPVLQLALLALASGAFFFIATRGQFGPPGSLIFIFAASACMGAPGSMESWGVIAQRTAATGAAALLAWTVCAATERWRQQASPDAPFPADPVWPLPRHLLVAARIALGAGIAAFAVYAAGAAHPAWAAMGAVAVMQGTHLHISMNRALQRMAGTMVGALIVWAILAQSPSVWAVIGLLVVIQLVTEIVIGSNYAFGQILVTPMALLMTFLAAPHVHGTAMVPERVADTLAGAVIGMVLAVLCSTLEDRLHLARHRSG</sequence>
<feature type="transmembrane region" description="Helical" evidence="5">
    <location>
        <begin position="38"/>
        <end position="56"/>
    </location>
</feature>
<gene>
    <name evidence="7" type="ORF">GRI97_01730</name>
</gene>
<accession>A0A6I4TS09</accession>
<name>A0A6I4TS09_9SPHN</name>
<keyword evidence="4 5" id="KW-0472">Membrane</keyword>
<keyword evidence="8" id="KW-1185">Reference proteome</keyword>
<feature type="domain" description="Integral membrane bound transporter" evidence="6">
    <location>
        <begin position="197"/>
        <end position="323"/>
    </location>
</feature>
<dbReference type="Proteomes" id="UP000469430">
    <property type="component" value="Unassembled WGS sequence"/>
</dbReference>
<feature type="transmembrane region" description="Helical" evidence="5">
    <location>
        <begin position="114"/>
        <end position="133"/>
    </location>
</feature>
<evidence type="ECO:0000256" key="4">
    <source>
        <dbReference type="ARBA" id="ARBA00023136"/>
    </source>
</evidence>
<dbReference type="InterPro" id="IPR049453">
    <property type="entry name" value="Memb_transporter_dom"/>
</dbReference>
<feature type="transmembrane region" description="Helical" evidence="5">
    <location>
        <begin position="89"/>
        <end position="107"/>
    </location>
</feature>
<comment type="caution">
    <text evidence="7">The sequence shown here is derived from an EMBL/GenBank/DDBJ whole genome shotgun (WGS) entry which is preliminary data.</text>
</comment>
<feature type="transmembrane region" description="Helical" evidence="5">
    <location>
        <begin position="139"/>
        <end position="159"/>
    </location>
</feature>
<feature type="transmembrane region" description="Helical" evidence="5">
    <location>
        <begin position="63"/>
        <end position="83"/>
    </location>
</feature>
<feature type="transmembrane region" description="Helical" evidence="5">
    <location>
        <begin position="314"/>
        <end position="331"/>
    </location>
</feature>
<proteinExistence type="predicted"/>
<dbReference type="OrthoDB" id="581879at2"/>
<evidence type="ECO:0000313" key="8">
    <source>
        <dbReference type="Proteomes" id="UP000469430"/>
    </source>
</evidence>
<organism evidence="7 8">
    <name type="scientific">Croceibacterium xixiisoli</name>
    <dbReference type="NCBI Taxonomy" id="1476466"/>
    <lineage>
        <taxon>Bacteria</taxon>
        <taxon>Pseudomonadati</taxon>
        <taxon>Pseudomonadota</taxon>
        <taxon>Alphaproteobacteria</taxon>
        <taxon>Sphingomonadales</taxon>
        <taxon>Erythrobacteraceae</taxon>
        <taxon>Croceibacterium</taxon>
    </lineage>
</organism>
<dbReference type="AlphaFoldDB" id="A0A6I4TS09"/>
<evidence type="ECO:0000256" key="1">
    <source>
        <dbReference type="ARBA" id="ARBA00004141"/>
    </source>
</evidence>
<evidence type="ECO:0000259" key="6">
    <source>
        <dbReference type="Pfam" id="PF13515"/>
    </source>
</evidence>
<protein>
    <submittedName>
        <fullName evidence="7">FUSC family protein</fullName>
    </submittedName>
</protein>
<feature type="transmembrane region" description="Helical" evidence="5">
    <location>
        <begin position="185"/>
        <end position="205"/>
    </location>
</feature>
<keyword evidence="2 5" id="KW-0812">Transmembrane</keyword>
<evidence type="ECO:0000256" key="3">
    <source>
        <dbReference type="ARBA" id="ARBA00022989"/>
    </source>
</evidence>
<dbReference type="Pfam" id="PF13515">
    <property type="entry name" value="FUSC_2"/>
    <property type="match status" value="1"/>
</dbReference>
<reference evidence="7 8" key="1">
    <citation type="submission" date="2019-12" db="EMBL/GenBank/DDBJ databases">
        <title>Genomic-based taxomic classification of the family Erythrobacteraceae.</title>
        <authorList>
            <person name="Xu L."/>
        </authorList>
    </citation>
    <scope>NUCLEOTIDE SEQUENCE [LARGE SCALE GENOMIC DNA]</scope>
    <source>
        <strain evidence="7 8">S36</strain>
    </source>
</reference>
<evidence type="ECO:0000256" key="2">
    <source>
        <dbReference type="ARBA" id="ARBA00022692"/>
    </source>
</evidence>